<feature type="transmembrane region" description="Helical" evidence="6">
    <location>
        <begin position="172"/>
        <end position="192"/>
    </location>
</feature>
<dbReference type="PANTHER" id="PTHR45649">
    <property type="entry name" value="AMINO-ACID PERMEASE BAT1"/>
    <property type="match status" value="1"/>
</dbReference>
<feature type="transmembrane region" description="Helical" evidence="6">
    <location>
        <begin position="242"/>
        <end position="262"/>
    </location>
</feature>
<dbReference type="EMBL" id="JAQIZZ010000005">
    <property type="protein sequence ID" value="KAJ5540523.1"/>
    <property type="molecule type" value="Genomic_DNA"/>
</dbReference>
<sequence>MAATKTTALETMDIELTHRDQDTPRKVGQWSMMMKCTVWEKSRSSRNMRPLAALSFASVLQATWEYLIISDYTGLEDGGLAGMFWSYIWTFIGFGFIIASLAEMASMAPTDGGQYHWVSEFCSPRHQKFLSYITGWMSVLAWQSGTASGSFLTGTIIQGLISVRNPDYTAPGWQGTLLVFSMVLVIYLFNVYAAELMPILSNLLMILHVLSWASILIVLWAMAPHQSAEAVFVTNWKNIGGLPTMGVSVMVGQISAIYGCLSSDACAHMSEEIKDAGRNVPRAMYWGYFSNGIMAAILLVAYLFATPSVEDSLNDSSGFPFLYVFKQITSTAGVNALASIILLPVIFSNILFNAATSRQTWAFARDKGLPFSGWISKVDTKRKIPVNAIALSCIISCLLSLINIGSSTAFNAIISVNTAALMFTYTFSISCVIYRKIWCPETLPVRRWDLGRWGLVVNIIGLLYCIFAMFWSFWPTELPVTADNFNWSIVIFGAVFILSLVMYAVKGKKEYEGPVVTVHQD</sequence>
<dbReference type="Gene3D" id="1.20.1740.10">
    <property type="entry name" value="Amino acid/polyamine transporter I"/>
    <property type="match status" value="1"/>
</dbReference>
<proteinExistence type="predicted"/>
<evidence type="ECO:0000313" key="8">
    <source>
        <dbReference type="Proteomes" id="UP001220324"/>
    </source>
</evidence>
<evidence type="ECO:0000313" key="7">
    <source>
        <dbReference type="EMBL" id="KAJ5540523.1"/>
    </source>
</evidence>
<keyword evidence="8" id="KW-1185">Reference proteome</keyword>
<evidence type="ECO:0000256" key="4">
    <source>
        <dbReference type="ARBA" id="ARBA00022989"/>
    </source>
</evidence>
<keyword evidence="5 6" id="KW-0472">Membrane</keyword>
<evidence type="ECO:0000256" key="6">
    <source>
        <dbReference type="SAM" id="Phobius"/>
    </source>
</evidence>
<organism evidence="7 8">
    <name type="scientific">Penicillium frequentans</name>
    <dbReference type="NCBI Taxonomy" id="3151616"/>
    <lineage>
        <taxon>Eukaryota</taxon>
        <taxon>Fungi</taxon>
        <taxon>Dikarya</taxon>
        <taxon>Ascomycota</taxon>
        <taxon>Pezizomycotina</taxon>
        <taxon>Eurotiomycetes</taxon>
        <taxon>Eurotiomycetidae</taxon>
        <taxon>Eurotiales</taxon>
        <taxon>Aspergillaceae</taxon>
        <taxon>Penicillium</taxon>
    </lineage>
</organism>
<reference evidence="7 8" key="1">
    <citation type="journal article" date="2023" name="IMA Fungus">
        <title>Comparative genomic study of the Penicillium genus elucidates a diverse pangenome and 15 lateral gene transfer events.</title>
        <authorList>
            <person name="Petersen C."/>
            <person name="Sorensen T."/>
            <person name="Nielsen M.R."/>
            <person name="Sondergaard T.E."/>
            <person name="Sorensen J.L."/>
            <person name="Fitzpatrick D.A."/>
            <person name="Frisvad J.C."/>
            <person name="Nielsen K.L."/>
        </authorList>
    </citation>
    <scope>NUCLEOTIDE SEQUENCE [LARGE SCALE GENOMIC DNA]</scope>
    <source>
        <strain evidence="7 8">IBT 35679</strain>
    </source>
</reference>
<keyword evidence="4 6" id="KW-1133">Transmembrane helix</keyword>
<accession>A0AAD6CX43</accession>
<feature type="transmembrane region" description="Helical" evidence="6">
    <location>
        <begin position="129"/>
        <end position="152"/>
    </location>
</feature>
<dbReference type="GO" id="GO:0022857">
    <property type="term" value="F:transmembrane transporter activity"/>
    <property type="evidence" value="ECO:0007669"/>
    <property type="project" value="InterPro"/>
</dbReference>
<keyword evidence="2" id="KW-0813">Transport</keyword>
<evidence type="ECO:0000256" key="2">
    <source>
        <dbReference type="ARBA" id="ARBA00022448"/>
    </source>
</evidence>
<feature type="transmembrane region" description="Helical" evidence="6">
    <location>
        <begin position="455"/>
        <end position="473"/>
    </location>
</feature>
<comment type="caution">
    <text evidence="7">The sequence shown here is derived from an EMBL/GenBank/DDBJ whole genome shotgun (WGS) entry which is preliminary data.</text>
</comment>
<gene>
    <name evidence="7" type="ORF">N7494_005599</name>
</gene>
<evidence type="ECO:0000256" key="3">
    <source>
        <dbReference type="ARBA" id="ARBA00022692"/>
    </source>
</evidence>
<dbReference type="Proteomes" id="UP001220324">
    <property type="component" value="Unassembled WGS sequence"/>
</dbReference>
<protein>
    <recommendedName>
        <fullName evidence="9">Amino acid transporter</fullName>
    </recommendedName>
</protein>
<dbReference type="PIRSF" id="PIRSF006060">
    <property type="entry name" value="AA_transporter"/>
    <property type="match status" value="1"/>
</dbReference>
<feature type="transmembrane region" description="Helical" evidence="6">
    <location>
        <begin position="51"/>
        <end position="69"/>
    </location>
</feature>
<evidence type="ECO:0000256" key="1">
    <source>
        <dbReference type="ARBA" id="ARBA00004141"/>
    </source>
</evidence>
<feature type="transmembrane region" description="Helical" evidence="6">
    <location>
        <begin position="384"/>
        <end position="404"/>
    </location>
</feature>
<dbReference type="InterPro" id="IPR002293">
    <property type="entry name" value="AA/rel_permease1"/>
</dbReference>
<dbReference type="PANTHER" id="PTHR45649:SF4">
    <property type="entry name" value="TRANSPORTER, PUTATIVE (EUROFUNG)-RELATED"/>
    <property type="match status" value="1"/>
</dbReference>
<feature type="transmembrane region" description="Helical" evidence="6">
    <location>
        <begin position="332"/>
        <end position="352"/>
    </location>
</feature>
<comment type="subcellular location">
    <subcellularLocation>
        <location evidence="1">Membrane</location>
        <topology evidence="1">Multi-pass membrane protein</topology>
    </subcellularLocation>
</comment>
<dbReference type="AlphaFoldDB" id="A0AAD6CX43"/>
<name>A0AAD6CX43_9EURO</name>
<feature type="transmembrane region" description="Helical" evidence="6">
    <location>
        <begin position="84"/>
        <end position="108"/>
    </location>
</feature>
<keyword evidence="3 6" id="KW-0812">Transmembrane</keyword>
<feature type="transmembrane region" description="Helical" evidence="6">
    <location>
        <begin position="199"/>
        <end position="222"/>
    </location>
</feature>
<feature type="transmembrane region" description="Helical" evidence="6">
    <location>
        <begin position="485"/>
        <end position="505"/>
    </location>
</feature>
<feature type="transmembrane region" description="Helical" evidence="6">
    <location>
        <begin position="410"/>
        <end position="434"/>
    </location>
</feature>
<evidence type="ECO:0008006" key="9">
    <source>
        <dbReference type="Google" id="ProtNLM"/>
    </source>
</evidence>
<feature type="transmembrane region" description="Helical" evidence="6">
    <location>
        <begin position="283"/>
        <end position="305"/>
    </location>
</feature>
<dbReference type="GO" id="GO:0016020">
    <property type="term" value="C:membrane"/>
    <property type="evidence" value="ECO:0007669"/>
    <property type="project" value="UniProtKB-SubCell"/>
</dbReference>
<dbReference type="Pfam" id="PF13520">
    <property type="entry name" value="AA_permease_2"/>
    <property type="match status" value="1"/>
</dbReference>
<evidence type="ECO:0000256" key="5">
    <source>
        <dbReference type="ARBA" id="ARBA00023136"/>
    </source>
</evidence>